<dbReference type="GO" id="GO:0003964">
    <property type="term" value="F:RNA-directed DNA polymerase activity"/>
    <property type="evidence" value="ECO:0007669"/>
    <property type="project" value="UniProtKB-KW"/>
</dbReference>
<name>A0ABQ5I747_9ASTR</name>
<evidence type="ECO:0000313" key="3">
    <source>
        <dbReference type="Proteomes" id="UP001151760"/>
    </source>
</evidence>
<organism evidence="2 3">
    <name type="scientific">Tanacetum coccineum</name>
    <dbReference type="NCBI Taxonomy" id="301880"/>
    <lineage>
        <taxon>Eukaryota</taxon>
        <taxon>Viridiplantae</taxon>
        <taxon>Streptophyta</taxon>
        <taxon>Embryophyta</taxon>
        <taxon>Tracheophyta</taxon>
        <taxon>Spermatophyta</taxon>
        <taxon>Magnoliopsida</taxon>
        <taxon>eudicotyledons</taxon>
        <taxon>Gunneridae</taxon>
        <taxon>Pentapetalae</taxon>
        <taxon>asterids</taxon>
        <taxon>campanulids</taxon>
        <taxon>Asterales</taxon>
        <taxon>Asteraceae</taxon>
        <taxon>Asteroideae</taxon>
        <taxon>Anthemideae</taxon>
        <taxon>Anthemidinae</taxon>
        <taxon>Tanacetum</taxon>
    </lineage>
</organism>
<dbReference type="PANTHER" id="PTHR45835:SF99">
    <property type="entry name" value="CHROMO DOMAIN-CONTAINING PROTEIN-RELATED"/>
    <property type="match status" value="1"/>
</dbReference>
<comment type="caution">
    <text evidence="2">The sequence shown here is derived from an EMBL/GenBank/DDBJ whole genome shotgun (WGS) entry which is preliminary data.</text>
</comment>
<dbReference type="EMBL" id="BQNB010020397">
    <property type="protein sequence ID" value="GJT95519.1"/>
    <property type="molecule type" value="Genomic_DNA"/>
</dbReference>
<keyword evidence="2" id="KW-0808">Transferase</keyword>
<protein>
    <submittedName>
        <fullName evidence="2">Reverse transcriptase domain-containing protein</fullName>
    </submittedName>
</protein>
<dbReference type="PANTHER" id="PTHR45835">
    <property type="entry name" value="YALI0A06105P"/>
    <property type="match status" value="1"/>
</dbReference>
<dbReference type="Pfam" id="PF17921">
    <property type="entry name" value="Integrase_H2C2"/>
    <property type="match status" value="1"/>
</dbReference>
<accession>A0ABQ5I747</accession>
<reference evidence="2" key="2">
    <citation type="submission" date="2022-01" db="EMBL/GenBank/DDBJ databases">
        <authorList>
            <person name="Yamashiro T."/>
            <person name="Shiraishi A."/>
            <person name="Satake H."/>
            <person name="Nakayama K."/>
        </authorList>
    </citation>
    <scope>NUCLEOTIDE SEQUENCE</scope>
</reference>
<dbReference type="InterPro" id="IPR041588">
    <property type="entry name" value="Integrase_H2C2"/>
</dbReference>
<keyword evidence="3" id="KW-1185">Reference proteome</keyword>
<evidence type="ECO:0000313" key="2">
    <source>
        <dbReference type="EMBL" id="GJT95519.1"/>
    </source>
</evidence>
<evidence type="ECO:0000259" key="1">
    <source>
        <dbReference type="Pfam" id="PF17921"/>
    </source>
</evidence>
<proteinExistence type="predicted"/>
<dbReference type="Gene3D" id="1.10.340.70">
    <property type="match status" value="1"/>
</dbReference>
<keyword evidence="2" id="KW-0695">RNA-directed DNA polymerase</keyword>
<dbReference type="Proteomes" id="UP001151760">
    <property type="component" value="Unassembled WGS sequence"/>
</dbReference>
<keyword evidence="2" id="KW-0548">Nucleotidyltransferase</keyword>
<reference evidence="2" key="1">
    <citation type="journal article" date="2022" name="Int. J. Mol. Sci.">
        <title>Draft Genome of Tanacetum Coccineum: Genomic Comparison of Closely Related Tanacetum-Family Plants.</title>
        <authorList>
            <person name="Yamashiro T."/>
            <person name="Shiraishi A."/>
            <person name="Nakayama K."/>
            <person name="Satake H."/>
        </authorList>
    </citation>
    <scope>NUCLEOTIDE SEQUENCE</scope>
</reference>
<gene>
    <name evidence="2" type="ORF">Tco_1091037</name>
</gene>
<feature type="domain" description="Integrase zinc-binding" evidence="1">
    <location>
        <begin position="61"/>
        <end position="114"/>
    </location>
</feature>
<sequence>MTVTIQSRVKGLILVAQGEAFKDENVIAKGLNDTDQQMEKREDGSLHYIDRIWVPLVGGVRTKIMDEAHKTRYFVLPGANKIYYDLRDMYWWSGMKKEIAIYVSKCLTCAKVKAEHQRPSGLLQQPEIPERKWGKIVMDFITKLPRSSSGHYAIWVIVDRFIGNDAKSIGNAFRYEYDLSSSDGWTKRAYNTNVRGYAKSVLKAARDHQKSYAYNRKKPLELSSLMIHVNVEKSAP</sequence>